<comment type="cofactor">
    <cofactor evidence="1">
        <name>NAD(+)</name>
        <dbReference type="ChEBI" id="CHEBI:57540"/>
    </cofactor>
</comment>
<dbReference type="InterPro" id="IPR020082">
    <property type="entry name" value="S-Ado-L-homoCys_hydrolase_CS"/>
</dbReference>
<protein>
    <submittedName>
        <fullName evidence="6">Adenosylhomocysteinase</fullName>
        <ecNumber evidence="6">3.3.1.1</ecNumber>
    </submittedName>
</protein>
<dbReference type="InterPro" id="IPR042172">
    <property type="entry name" value="Adenosylhomocyst_ase-like_sf"/>
</dbReference>
<keyword evidence="3" id="KW-0554">One-carbon metabolism</keyword>
<keyword evidence="6" id="KW-0378">Hydrolase</keyword>
<dbReference type="InterPro" id="IPR015878">
    <property type="entry name" value="Ado_hCys_hydrolase_NAD-bd"/>
</dbReference>
<evidence type="ECO:0000259" key="5">
    <source>
        <dbReference type="SMART" id="SM00997"/>
    </source>
</evidence>
<accession>A0ABS7LEP5</accession>
<dbReference type="NCBIfam" id="NF004005">
    <property type="entry name" value="PRK05476.2-3"/>
    <property type="match status" value="1"/>
</dbReference>
<dbReference type="PROSITE" id="PS00739">
    <property type="entry name" value="ADOHCYASE_2"/>
    <property type="match status" value="1"/>
</dbReference>
<feature type="domain" description="S-adenosyl-L-homocysteine hydrolase NAD binding" evidence="5">
    <location>
        <begin position="168"/>
        <end position="332"/>
    </location>
</feature>
<dbReference type="RefSeq" id="WP_221093488.1">
    <property type="nucleotide sequence ID" value="NZ_JABDWX010000001.1"/>
</dbReference>
<evidence type="ECO:0000313" key="7">
    <source>
        <dbReference type="Proteomes" id="UP000720124"/>
    </source>
</evidence>
<evidence type="ECO:0000256" key="4">
    <source>
        <dbReference type="ARBA" id="ARBA00023027"/>
    </source>
</evidence>
<dbReference type="InterPro" id="IPR000043">
    <property type="entry name" value="Adenosylhomocysteinase-like"/>
</dbReference>
<organism evidence="6 7">
    <name type="scientific">Rhizobium bangladeshense</name>
    <dbReference type="NCBI Taxonomy" id="1138189"/>
    <lineage>
        <taxon>Bacteria</taxon>
        <taxon>Pseudomonadati</taxon>
        <taxon>Pseudomonadota</taxon>
        <taxon>Alphaproteobacteria</taxon>
        <taxon>Hyphomicrobiales</taxon>
        <taxon>Rhizobiaceae</taxon>
        <taxon>Rhizobium/Agrobacterium group</taxon>
        <taxon>Rhizobium</taxon>
    </lineage>
</organism>
<dbReference type="InterPro" id="IPR036291">
    <property type="entry name" value="NAD(P)-bd_dom_sf"/>
</dbReference>
<dbReference type="SUPFAM" id="SSF51735">
    <property type="entry name" value="NAD(P)-binding Rossmann-fold domains"/>
    <property type="match status" value="1"/>
</dbReference>
<evidence type="ECO:0000313" key="6">
    <source>
        <dbReference type="EMBL" id="MBY3589451.1"/>
    </source>
</evidence>
<dbReference type="Pfam" id="PF05221">
    <property type="entry name" value="AdoHcyase"/>
    <property type="match status" value="1"/>
</dbReference>
<dbReference type="Proteomes" id="UP000720124">
    <property type="component" value="Unassembled WGS sequence"/>
</dbReference>
<dbReference type="SMART" id="SM00996">
    <property type="entry name" value="AdoHcyase"/>
    <property type="match status" value="1"/>
</dbReference>
<dbReference type="GO" id="GO:0016787">
    <property type="term" value="F:hydrolase activity"/>
    <property type="evidence" value="ECO:0007669"/>
    <property type="project" value="UniProtKB-KW"/>
</dbReference>
<reference evidence="6 7" key="1">
    <citation type="submission" date="2020-06" db="EMBL/GenBank/DDBJ databases">
        <title>Global-level population genomics: horizontal gene transfer, symbiosis and evolution in Rhizobia.</title>
        <authorList>
            <person name="Gai Y."/>
        </authorList>
    </citation>
    <scope>NUCLEOTIDE SEQUENCE [LARGE SCALE GENOMIC DNA]</scope>
    <source>
        <strain evidence="6 7">PLR6_1b</strain>
    </source>
</reference>
<dbReference type="PANTHER" id="PTHR23420:SF0">
    <property type="entry name" value="ADENOSYLHOMOCYSTEINASE"/>
    <property type="match status" value="1"/>
</dbReference>
<keyword evidence="4" id="KW-0520">NAD</keyword>
<keyword evidence="7" id="KW-1185">Reference proteome</keyword>
<gene>
    <name evidence="6" type="ORF">HJA87_06075</name>
</gene>
<evidence type="ECO:0000256" key="2">
    <source>
        <dbReference type="ARBA" id="ARBA00007122"/>
    </source>
</evidence>
<comment type="similarity">
    <text evidence="2">Belongs to the adenosylhomocysteinase family.</text>
</comment>
<evidence type="ECO:0000256" key="1">
    <source>
        <dbReference type="ARBA" id="ARBA00001911"/>
    </source>
</evidence>
<sequence length="385" mass="41423">MEGKATRIEWIGSNCRLLTATSAEFERTRPFEGLTIGTGIHLEPKTVALLMTLRAGGGRLVCTGNLNSTQPSTVEFLRAQGIIVFATQTTDPAAHHRTLEAVIAERPDLLLDNGGDLFAIAVERPYANLLGGTEETTSGRTRLLQLRTRLNVPVLVINDSPIKQFAENRHAVGQSLFESYLRFTNRSTNGKRVTVFGYGACGKGTAACFRNAFSIVSVVDIDPVTTLEAHLDGFVTPLREAAIRSADILVTVTGFAGIVTAADLPLLKDGAILMNGGHFPQEIDVEAFRSHPDVVGIELYEADHIETFRLKDGRCFHVLGGGHMANLAGPRPLGNTVESMDLGFTLQARCLERIAKGEVGAESCVVPVPAEIDAMVAGAYLDLSR</sequence>
<dbReference type="PANTHER" id="PTHR23420">
    <property type="entry name" value="ADENOSYLHOMOCYSTEINASE"/>
    <property type="match status" value="1"/>
</dbReference>
<dbReference type="SUPFAM" id="SSF52283">
    <property type="entry name" value="Formate/glycerate dehydrogenase catalytic domain-like"/>
    <property type="match status" value="1"/>
</dbReference>
<comment type="caution">
    <text evidence="6">The sequence shown here is derived from an EMBL/GenBank/DDBJ whole genome shotgun (WGS) entry which is preliminary data.</text>
</comment>
<dbReference type="Pfam" id="PF00670">
    <property type="entry name" value="AdoHcyase_NAD"/>
    <property type="match status" value="1"/>
</dbReference>
<name>A0ABS7LEP5_9HYPH</name>
<dbReference type="EC" id="3.3.1.1" evidence="6"/>
<dbReference type="Gene3D" id="3.40.50.720">
    <property type="entry name" value="NAD(P)-binding Rossmann-like Domain"/>
    <property type="match status" value="1"/>
</dbReference>
<proteinExistence type="inferred from homology"/>
<dbReference type="EMBL" id="JABTXI010000002">
    <property type="protein sequence ID" value="MBY3589451.1"/>
    <property type="molecule type" value="Genomic_DNA"/>
</dbReference>
<dbReference type="Gene3D" id="3.40.50.1480">
    <property type="entry name" value="Adenosylhomocysteinase-like"/>
    <property type="match status" value="1"/>
</dbReference>
<evidence type="ECO:0000256" key="3">
    <source>
        <dbReference type="ARBA" id="ARBA00022563"/>
    </source>
</evidence>
<dbReference type="SMART" id="SM00997">
    <property type="entry name" value="AdoHcyase_NAD"/>
    <property type="match status" value="1"/>
</dbReference>